<evidence type="ECO:0000313" key="4">
    <source>
        <dbReference type="Proteomes" id="UP001303473"/>
    </source>
</evidence>
<dbReference type="InterPro" id="IPR002182">
    <property type="entry name" value="NB-ARC"/>
</dbReference>
<dbReference type="InterPro" id="IPR027417">
    <property type="entry name" value="P-loop_NTPase"/>
</dbReference>
<accession>A0AAN6MYX1</accession>
<dbReference type="EMBL" id="MU853894">
    <property type="protein sequence ID" value="KAK3936100.1"/>
    <property type="molecule type" value="Genomic_DNA"/>
</dbReference>
<dbReference type="Pfam" id="PF00931">
    <property type="entry name" value="NB-ARC"/>
    <property type="match status" value="1"/>
</dbReference>
<dbReference type="AlphaFoldDB" id="A0AAN6MYX1"/>
<keyword evidence="4" id="KW-1185">Reference proteome</keyword>
<dbReference type="InterPro" id="IPR011990">
    <property type="entry name" value="TPR-like_helical_dom_sf"/>
</dbReference>
<feature type="domain" description="DUF7779" evidence="2">
    <location>
        <begin position="278"/>
        <end position="367"/>
    </location>
</feature>
<dbReference type="InterPro" id="IPR019734">
    <property type="entry name" value="TPR_rpt"/>
</dbReference>
<reference evidence="4" key="1">
    <citation type="journal article" date="2023" name="Mol. Phylogenet. Evol.">
        <title>Genome-scale phylogeny and comparative genomics of the fungal order Sordariales.</title>
        <authorList>
            <person name="Hensen N."/>
            <person name="Bonometti L."/>
            <person name="Westerberg I."/>
            <person name="Brannstrom I.O."/>
            <person name="Guillou S."/>
            <person name="Cros-Aarteil S."/>
            <person name="Calhoun S."/>
            <person name="Haridas S."/>
            <person name="Kuo A."/>
            <person name="Mondo S."/>
            <person name="Pangilinan J."/>
            <person name="Riley R."/>
            <person name="LaButti K."/>
            <person name="Andreopoulos B."/>
            <person name="Lipzen A."/>
            <person name="Chen C."/>
            <person name="Yan M."/>
            <person name="Daum C."/>
            <person name="Ng V."/>
            <person name="Clum A."/>
            <person name="Steindorff A."/>
            <person name="Ohm R.A."/>
            <person name="Martin F."/>
            <person name="Silar P."/>
            <person name="Natvig D.O."/>
            <person name="Lalanne C."/>
            <person name="Gautier V."/>
            <person name="Ament-Velasquez S.L."/>
            <person name="Kruys A."/>
            <person name="Hutchinson M.I."/>
            <person name="Powell A.J."/>
            <person name="Barry K."/>
            <person name="Miller A.N."/>
            <person name="Grigoriev I.V."/>
            <person name="Debuchy R."/>
            <person name="Gladieux P."/>
            <person name="Hiltunen Thoren M."/>
            <person name="Johannesson H."/>
        </authorList>
    </citation>
    <scope>NUCLEOTIDE SEQUENCE [LARGE SCALE GENOMIC DNA]</scope>
    <source>
        <strain evidence="4">CBS 340.73</strain>
    </source>
</reference>
<dbReference type="PANTHER" id="PTHR35205">
    <property type="entry name" value="NB-ARC AND TPR DOMAIN PROTEIN"/>
    <property type="match status" value="1"/>
</dbReference>
<feature type="domain" description="NB-ARC" evidence="1">
    <location>
        <begin position="81"/>
        <end position="201"/>
    </location>
</feature>
<dbReference type="PANTHER" id="PTHR35205:SF1">
    <property type="entry name" value="ZU5 DOMAIN-CONTAINING PROTEIN"/>
    <property type="match status" value="1"/>
</dbReference>
<name>A0AAN6MYX1_9PEZI</name>
<dbReference type="Gene3D" id="3.40.50.300">
    <property type="entry name" value="P-loop containing nucleotide triphosphate hydrolases"/>
    <property type="match status" value="1"/>
</dbReference>
<dbReference type="SMART" id="SM00028">
    <property type="entry name" value="TPR"/>
    <property type="match status" value="3"/>
</dbReference>
<evidence type="ECO:0000259" key="2">
    <source>
        <dbReference type="Pfam" id="PF25000"/>
    </source>
</evidence>
<dbReference type="Proteomes" id="UP001303473">
    <property type="component" value="Unassembled WGS sequence"/>
</dbReference>
<protein>
    <submittedName>
        <fullName evidence="3">TPR-like protein</fullName>
    </submittedName>
</protein>
<evidence type="ECO:0000313" key="3">
    <source>
        <dbReference type="EMBL" id="KAK3936100.1"/>
    </source>
</evidence>
<proteinExistence type="predicted"/>
<evidence type="ECO:0000259" key="1">
    <source>
        <dbReference type="Pfam" id="PF00931"/>
    </source>
</evidence>
<dbReference type="Pfam" id="PF25000">
    <property type="entry name" value="DUF7779"/>
    <property type="match status" value="1"/>
</dbReference>
<organism evidence="3 4">
    <name type="scientific">Diplogelasinospora grovesii</name>
    <dbReference type="NCBI Taxonomy" id="303347"/>
    <lineage>
        <taxon>Eukaryota</taxon>
        <taxon>Fungi</taxon>
        <taxon>Dikarya</taxon>
        <taxon>Ascomycota</taxon>
        <taxon>Pezizomycotina</taxon>
        <taxon>Sordariomycetes</taxon>
        <taxon>Sordariomycetidae</taxon>
        <taxon>Sordariales</taxon>
        <taxon>Diplogelasinosporaceae</taxon>
        <taxon>Diplogelasinospora</taxon>
    </lineage>
</organism>
<dbReference type="SUPFAM" id="SSF52540">
    <property type="entry name" value="P-loop containing nucleoside triphosphate hydrolases"/>
    <property type="match status" value="1"/>
</dbReference>
<comment type="caution">
    <text evidence="3">The sequence shown here is derived from an EMBL/GenBank/DDBJ whole genome shotgun (WGS) entry which is preliminary data.</text>
</comment>
<dbReference type="SUPFAM" id="SSF48452">
    <property type="entry name" value="TPR-like"/>
    <property type="match status" value="1"/>
</dbReference>
<dbReference type="GO" id="GO:0043531">
    <property type="term" value="F:ADP binding"/>
    <property type="evidence" value="ECO:0007669"/>
    <property type="project" value="InterPro"/>
</dbReference>
<dbReference type="InterPro" id="IPR056681">
    <property type="entry name" value="DUF7779"/>
</dbReference>
<gene>
    <name evidence="3" type="ORF">QBC46DRAFT_461687</name>
</gene>
<sequence>MDMERMRKEASYKEVLEAWTAMKLDKNENDKPVRFDNIPFPINPKFTGREDILDTLHKTLDPELVASSLKSIALVGMGCYRERYDVILWIAADNAISIGQSSREIAQGLELSGNEDETKDSAAAMRKIKNWLKTTETTCLVIYDNADDLTTLRTAWPGTMKGSVLITTRNLSVATSKMATQRVQVDAVTDEDGSRMLLKAVELDDDEVTPEHAEHALAISRAFGGLPLALTQIGGFINERSLALEDFLALYEKQSAKIDARKAPDSDYEYTLSTVWNMSFERLSGTSTYLFNLLTFFEPDCISEDILTQGSRGLDEGFSFLSDEIDFDDAWLPLQRAALISRSGASKVLSIHRLVQSAGRKRLEESEHIRCFDVVCLPHVNHLVNLVRRQGLKSTDRMKYADLLLRCSWYLYEREMYIIAKGMVEQAISTFEDTTTLGYASAIDLGGLIDLDLTQAPRLWNHSSDPFVAYSLNNIALAHTEMGELDLAYAAHEEAIGLRLKTNSDRIGNSYSNMASLRLRMGRPDEAEEMLARCPSLKDFTDETFLSTGNPRFSGDMVLLSRVRLAQGRLADALRLASGALRFRQEKLGNRLKTCDSQYDVASMLIKDGRVAPALDLLEDIVNISETFEEGEGQRARALYKISGIYVERGMQAESLAAKEKALELRAKLKPELKDAPFEEAAFSKLCLWMLW</sequence>
<dbReference type="Pfam" id="PF13424">
    <property type="entry name" value="TPR_12"/>
    <property type="match status" value="1"/>
</dbReference>
<dbReference type="Gene3D" id="1.25.40.10">
    <property type="entry name" value="Tetratricopeptide repeat domain"/>
    <property type="match status" value="2"/>
</dbReference>